<feature type="domain" description="N-acetyltransferase" evidence="1">
    <location>
        <begin position="16"/>
        <end position="159"/>
    </location>
</feature>
<dbReference type="RefSeq" id="WP_312854910.1">
    <property type="nucleotide sequence ID" value="NZ_WJIF01000002.1"/>
</dbReference>
<dbReference type="SUPFAM" id="SSF55729">
    <property type="entry name" value="Acyl-CoA N-acyltransferases (Nat)"/>
    <property type="match status" value="1"/>
</dbReference>
<keyword evidence="3" id="KW-1185">Reference proteome</keyword>
<dbReference type="EMBL" id="WJIF01000002">
    <property type="protein sequence ID" value="MRG59245.1"/>
    <property type="molecule type" value="Genomic_DNA"/>
</dbReference>
<reference evidence="2 3" key="1">
    <citation type="submission" date="2019-10" db="EMBL/GenBank/DDBJ databases">
        <authorList>
            <person name="Nie G."/>
            <person name="Ming H."/>
            <person name="Yi B."/>
        </authorList>
    </citation>
    <scope>NUCLEOTIDE SEQUENCE [LARGE SCALE GENOMIC DNA]</scope>
    <source>
        <strain evidence="2 3">CFH 90414</strain>
    </source>
</reference>
<dbReference type="Proteomes" id="UP000431080">
    <property type="component" value="Unassembled WGS sequence"/>
</dbReference>
<dbReference type="InterPro" id="IPR016181">
    <property type="entry name" value="Acyl_CoA_acyltransferase"/>
</dbReference>
<evidence type="ECO:0000313" key="2">
    <source>
        <dbReference type="EMBL" id="MRG59245.1"/>
    </source>
</evidence>
<organism evidence="2 3">
    <name type="scientific">Agromyces agglutinans</name>
    <dbReference type="NCBI Taxonomy" id="2662258"/>
    <lineage>
        <taxon>Bacteria</taxon>
        <taxon>Bacillati</taxon>
        <taxon>Actinomycetota</taxon>
        <taxon>Actinomycetes</taxon>
        <taxon>Micrococcales</taxon>
        <taxon>Microbacteriaceae</taxon>
        <taxon>Agromyces</taxon>
    </lineage>
</organism>
<proteinExistence type="predicted"/>
<dbReference type="PANTHER" id="PTHR43610">
    <property type="entry name" value="BLL6696 PROTEIN"/>
    <property type="match status" value="1"/>
</dbReference>
<gene>
    <name evidence="2" type="ORF">GE115_05085</name>
</gene>
<dbReference type="Pfam" id="PF13302">
    <property type="entry name" value="Acetyltransf_3"/>
    <property type="match status" value="1"/>
</dbReference>
<sequence>MTATRPETTELAGRHVVLTPLADADLPELYDAICRPEVFAGGYGGGPAGLPESLAAFERFAAGYYPRGEQALPWVIRLASGPDAGRLVGTSTLGDLDVVNEGAHIGWTAYDPHVWGTVVNPEVKLLLLGLAFDHGFARVKIQADAANSRSRAAILRLGATFEGVLRHAMRRADGSWRDTAVYSVLVEEWPEVRAGLEARIDAWGDRAVQVG</sequence>
<protein>
    <submittedName>
        <fullName evidence="2">GNAT family N-acetyltransferase</fullName>
    </submittedName>
</protein>
<keyword evidence="2" id="KW-0808">Transferase</keyword>
<evidence type="ECO:0000259" key="1">
    <source>
        <dbReference type="Pfam" id="PF13302"/>
    </source>
</evidence>
<dbReference type="Gene3D" id="3.40.630.30">
    <property type="match status" value="1"/>
</dbReference>
<comment type="caution">
    <text evidence="2">The sequence shown here is derived from an EMBL/GenBank/DDBJ whole genome shotgun (WGS) entry which is preliminary data.</text>
</comment>
<name>A0A6I2F1A3_9MICO</name>
<dbReference type="InterPro" id="IPR000182">
    <property type="entry name" value="GNAT_dom"/>
</dbReference>
<evidence type="ECO:0000313" key="3">
    <source>
        <dbReference type="Proteomes" id="UP000431080"/>
    </source>
</evidence>
<dbReference type="GO" id="GO:0016747">
    <property type="term" value="F:acyltransferase activity, transferring groups other than amino-acyl groups"/>
    <property type="evidence" value="ECO:0007669"/>
    <property type="project" value="InterPro"/>
</dbReference>
<dbReference type="AlphaFoldDB" id="A0A6I2F1A3"/>
<accession>A0A6I2F1A3</accession>
<dbReference type="PANTHER" id="PTHR43610:SF1">
    <property type="entry name" value="N-ACETYLTRANSFERASE DOMAIN-CONTAINING PROTEIN"/>
    <property type="match status" value="1"/>
</dbReference>